<feature type="domain" description="Glycosyltransferase subfamily 4-like N-terminal" evidence="2">
    <location>
        <begin position="13"/>
        <end position="218"/>
    </location>
</feature>
<dbReference type="PANTHER" id="PTHR12526:SF637">
    <property type="entry name" value="GLYCOSYLTRANSFERASE EPSF-RELATED"/>
    <property type="match status" value="1"/>
</dbReference>
<evidence type="ECO:0000313" key="3">
    <source>
        <dbReference type="EMBL" id="SCD19080.1"/>
    </source>
</evidence>
<dbReference type="RefSeq" id="WP_076928436.1">
    <property type="nucleotide sequence ID" value="NZ_LT605205.1"/>
</dbReference>
<dbReference type="KEGG" id="psac:PSM36_0244"/>
<accession>A0A1R3SVT9</accession>
<keyword evidence="3" id="KW-0808">Transferase</keyword>
<dbReference type="AlphaFoldDB" id="A0A1R3SVT9"/>
<dbReference type="STRING" id="1642647.PSM36_0244"/>
<proteinExistence type="predicted"/>
<gene>
    <name evidence="3" type="ORF">PSM36_0244</name>
</gene>
<dbReference type="PANTHER" id="PTHR12526">
    <property type="entry name" value="GLYCOSYLTRANSFERASE"/>
    <property type="match status" value="1"/>
</dbReference>
<sequence>MKVLFISTYDIQGGAAIAATRLLHAVRHAGCDASMVVRAKLGSDTAVFTAGSKKRNTFRFYWERGVIYLYNRLSRENLFDVSIANTGVSITKLPEFKEADVIHLHWINQGMLSIKEIGKILSSGKKVVWTMHDMWPFTGICHHAGACDAYTFGCGHCPYLRTPSRNDLSHIIFKRKHSAYLTGNITFTACSHWLRELAGQSPLTWGQRVTSIPNPIDTGTYCPMDKSEIRKKLNLPLDKKIILFAAVKVADKRKGMDYLVEAAGLMAHHSENLLFLIAGGGGEEIEKQLALPARSMGYISPRQMPELYNAVDLFVTPSLYENLPNTIMEAMACGTPCVGFHIGGIPEMIDHRKNGYVAEYRNARDLANGLIWTLFEADFETLSINARGKVTEEYSQEKVAQQYKEIYEYEGE</sequence>
<protein>
    <submittedName>
        <fullName evidence="3">Glycosyltransferase family 4</fullName>
    </submittedName>
</protein>
<dbReference type="InterPro" id="IPR028098">
    <property type="entry name" value="Glyco_trans_4-like_N"/>
</dbReference>
<organism evidence="3 4">
    <name type="scientific">Proteiniphilum saccharofermentans</name>
    <dbReference type="NCBI Taxonomy" id="1642647"/>
    <lineage>
        <taxon>Bacteria</taxon>
        <taxon>Pseudomonadati</taxon>
        <taxon>Bacteroidota</taxon>
        <taxon>Bacteroidia</taxon>
        <taxon>Bacteroidales</taxon>
        <taxon>Dysgonomonadaceae</taxon>
        <taxon>Proteiniphilum</taxon>
    </lineage>
</organism>
<dbReference type="Gene3D" id="3.40.50.2000">
    <property type="entry name" value="Glycogen Phosphorylase B"/>
    <property type="match status" value="2"/>
</dbReference>
<dbReference type="Pfam" id="PF00534">
    <property type="entry name" value="Glycos_transf_1"/>
    <property type="match status" value="1"/>
</dbReference>
<evidence type="ECO:0000259" key="1">
    <source>
        <dbReference type="Pfam" id="PF00534"/>
    </source>
</evidence>
<dbReference type="InterPro" id="IPR001296">
    <property type="entry name" value="Glyco_trans_1"/>
</dbReference>
<keyword evidence="4" id="KW-1185">Reference proteome</keyword>
<reference evidence="3 4" key="1">
    <citation type="submission" date="2016-08" db="EMBL/GenBank/DDBJ databases">
        <authorList>
            <person name="Seilhamer J.J."/>
        </authorList>
    </citation>
    <scope>NUCLEOTIDE SEQUENCE [LARGE SCALE GENOMIC DNA]</scope>
    <source>
        <strain evidence="3">M3/6</strain>
    </source>
</reference>
<feature type="domain" description="Glycosyl transferase family 1" evidence="1">
    <location>
        <begin position="225"/>
        <end position="374"/>
    </location>
</feature>
<dbReference type="EMBL" id="LT605205">
    <property type="protein sequence ID" value="SCD19080.1"/>
    <property type="molecule type" value="Genomic_DNA"/>
</dbReference>
<evidence type="ECO:0000313" key="4">
    <source>
        <dbReference type="Proteomes" id="UP000187464"/>
    </source>
</evidence>
<name>A0A1R3SVT9_9BACT</name>
<evidence type="ECO:0000259" key="2">
    <source>
        <dbReference type="Pfam" id="PF13439"/>
    </source>
</evidence>
<dbReference type="Pfam" id="PF13439">
    <property type="entry name" value="Glyco_transf_4"/>
    <property type="match status" value="1"/>
</dbReference>
<dbReference type="GO" id="GO:0016757">
    <property type="term" value="F:glycosyltransferase activity"/>
    <property type="evidence" value="ECO:0007669"/>
    <property type="project" value="InterPro"/>
</dbReference>
<dbReference type="Proteomes" id="UP000187464">
    <property type="component" value="Chromosome I"/>
</dbReference>
<dbReference type="SUPFAM" id="SSF53756">
    <property type="entry name" value="UDP-Glycosyltransferase/glycogen phosphorylase"/>
    <property type="match status" value="1"/>
</dbReference>
<dbReference type="CDD" id="cd03825">
    <property type="entry name" value="GT4_WcaC-like"/>
    <property type="match status" value="1"/>
</dbReference>